<keyword evidence="3" id="KW-1185">Reference proteome</keyword>
<protein>
    <recommendedName>
        <fullName evidence="1">Deoxynucleoside kinase domain-containing protein</fullName>
    </recommendedName>
</protein>
<dbReference type="GO" id="GO:0005739">
    <property type="term" value="C:mitochondrion"/>
    <property type="evidence" value="ECO:0007669"/>
    <property type="project" value="GOC"/>
</dbReference>
<evidence type="ECO:0000313" key="3">
    <source>
        <dbReference type="Proteomes" id="UP000663879"/>
    </source>
</evidence>
<evidence type="ECO:0000313" key="2">
    <source>
        <dbReference type="EMBL" id="CAF0788709.1"/>
    </source>
</evidence>
<dbReference type="GO" id="GO:0006120">
    <property type="term" value="P:mitochondrial electron transport, NADH to ubiquinone"/>
    <property type="evidence" value="ECO:0007669"/>
    <property type="project" value="TreeGrafter"/>
</dbReference>
<dbReference type="AlphaFoldDB" id="A0A813RRD7"/>
<dbReference type="InterPro" id="IPR031314">
    <property type="entry name" value="DNK_dom"/>
</dbReference>
<dbReference type="InterPro" id="IPR027417">
    <property type="entry name" value="P-loop_NTPase"/>
</dbReference>
<dbReference type="SUPFAM" id="SSF52540">
    <property type="entry name" value="P-loop containing nucleoside triphosphate hydrolases"/>
    <property type="match status" value="1"/>
</dbReference>
<proteinExistence type="predicted"/>
<dbReference type="EMBL" id="CAJNOC010000661">
    <property type="protein sequence ID" value="CAF0788709.1"/>
    <property type="molecule type" value="Genomic_DNA"/>
</dbReference>
<reference evidence="2" key="1">
    <citation type="submission" date="2021-02" db="EMBL/GenBank/DDBJ databases">
        <authorList>
            <person name="Nowell W R."/>
        </authorList>
    </citation>
    <scope>NUCLEOTIDE SEQUENCE</scope>
    <source>
        <strain evidence="2">Ploen Becks lab</strain>
    </source>
</reference>
<sequence>MMLSKFSRGLTILTNRSKNLAEPSNLKSIIVLTKRDFSIDEIGKRFEKPFDYKKKQYGLFDQIFDSTMSKLGENSLIISVEGNFGSGKSNFAKKLAKEIDFVYAKEPELDSHLYQLPNGHNARQIINEYVKDNELYRIDSLEEWHLNPSYKKTISLQHAFYNIRWMQTRTALLHLMSTGQGVVLERTAHSDSVIAQALYENKLLSDQAYRFYLRDLVPNTITELWRPHVVIYLDKSPEECLKTIKSNGKPFEKDSKVYTLDLLKSIEKNYKKSFLPEMRNHLHILNFKSNEIDTERIIEELELLDFEDQHKFNDWRVRKETTINTYRKILANYEQCIETLLAPNSFVDVPEYLWYGEELSKLHNKLAEDPRMETKNAGLFAGLGSQYQQREWL</sequence>
<evidence type="ECO:0000259" key="1">
    <source>
        <dbReference type="Pfam" id="PF01712"/>
    </source>
</evidence>
<dbReference type="Proteomes" id="UP000663879">
    <property type="component" value="Unassembled WGS sequence"/>
</dbReference>
<accession>A0A813RRD7</accession>
<organism evidence="2 3">
    <name type="scientific">Brachionus calyciflorus</name>
    <dbReference type="NCBI Taxonomy" id="104777"/>
    <lineage>
        <taxon>Eukaryota</taxon>
        <taxon>Metazoa</taxon>
        <taxon>Spiralia</taxon>
        <taxon>Gnathifera</taxon>
        <taxon>Rotifera</taxon>
        <taxon>Eurotatoria</taxon>
        <taxon>Monogononta</taxon>
        <taxon>Pseudotrocha</taxon>
        <taxon>Ploima</taxon>
        <taxon>Brachionidae</taxon>
        <taxon>Brachionus</taxon>
    </lineage>
</organism>
<feature type="domain" description="Deoxynucleoside kinase" evidence="1">
    <location>
        <begin position="78"/>
        <end position="291"/>
    </location>
</feature>
<dbReference type="PANTHER" id="PTHR10513">
    <property type="entry name" value="DEOXYNUCLEOSIDE KINASE"/>
    <property type="match status" value="1"/>
</dbReference>
<dbReference type="PANTHER" id="PTHR10513:SF15">
    <property type="entry name" value="NADH DEHYDROGENASE [UBIQUINONE] 1 ALPHA SUBCOMPLEX SUBUNIT 10, MITOCHONDRIAL"/>
    <property type="match status" value="1"/>
</dbReference>
<comment type="caution">
    <text evidence="2">The sequence shown here is derived from an EMBL/GenBank/DDBJ whole genome shotgun (WGS) entry which is preliminary data.</text>
</comment>
<dbReference type="Pfam" id="PF01712">
    <property type="entry name" value="dNK"/>
    <property type="match status" value="1"/>
</dbReference>
<dbReference type="Gene3D" id="3.40.50.300">
    <property type="entry name" value="P-loop containing nucleotide triphosphate hydrolases"/>
    <property type="match status" value="1"/>
</dbReference>
<name>A0A813RRD7_9BILA</name>
<gene>
    <name evidence="2" type="ORF">OXX778_LOCUS5854</name>
</gene>
<dbReference type="InterPro" id="IPR050566">
    <property type="entry name" value="Deoxyribonucleoside_kinase"/>
</dbReference>
<dbReference type="OrthoDB" id="17400at2759"/>